<dbReference type="Proteomes" id="UP000284006">
    <property type="component" value="Unassembled WGS sequence"/>
</dbReference>
<dbReference type="InterPro" id="IPR015943">
    <property type="entry name" value="WD40/YVTN_repeat-like_dom_sf"/>
</dbReference>
<proteinExistence type="predicted"/>
<comment type="caution">
    <text evidence="5">The sequence shown here is derived from an EMBL/GenBank/DDBJ whole genome shotgun (WGS) entry which is preliminary data.</text>
</comment>
<keyword evidence="5" id="KW-0378">Hydrolase</keyword>
<dbReference type="Pfam" id="PF14870">
    <property type="entry name" value="PSII_BNR"/>
    <property type="match status" value="2"/>
</dbReference>
<dbReference type="GO" id="GO:0009523">
    <property type="term" value="C:photosystem II"/>
    <property type="evidence" value="ECO:0007669"/>
    <property type="project" value="UniProtKB-KW"/>
</dbReference>
<keyword evidence="1" id="KW-0602">Photosynthesis</keyword>
<evidence type="ECO:0000256" key="2">
    <source>
        <dbReference type="ARBA" id="ARBA00023276"/>
    </source>
</evidence>
<evidence type="ECO:0000313" key="6">
    <source>
        <dbReference type="Proteomes" id="UP000284006"/>
    </source>
</evidence>
<evidence type="ECO:0000313" key="5">
    <source>
        <dbReference type="EMBL" id="RJG23486.1"/>
    </source>
</evidence>
<keyword evidence="6" id="KW-1185">Reference proteome</keyword>
<evidence type="ECO:0000256" key="3">
    <source>
        <dbReference type="SAM" id="SignalP"/>
    </source>
</evidence>
<reference evidence="5 6" key="1">
    <citation type="submission" date="2018-09" db="EMBL/GenBank/DDBJ databases">
        <authorList>
            <person name="Zhu H."/>
        </authorList>
    </citation>
    <scope>NUCLEOTIDE SEQUENCE [LARGE SCALE GENOMIC DNA]</scope>
    <source>
        <strain evidence="5 6">K1S02-61</strain>
    </source>
</reference>
<sequence length="355" mass="37318">MNSRSMRIITLALACQLVSGPSLGSGFKDPLERPSAMIGSLAQNARLTAIARGGKRLIAAGPRGMVLLSDDEGTTWKQVQVPLSSDLVALHFRSAERGWAVGHDGVILHTADGGLTWSRQLDGIKAAALIGRHYAGRNLGAGPADVKLREDVQRFVDDGADKPFLDILFTSDTEGFAVGAFNLAMHTTDGGKSWEPLIDRTENPSGFHLYALAQAGGELYAAGEQGLLLRWNRAAGKFDSVKSPYRGSYFGLLGKGDTLFAFGLQGKAFRSSDAGQNWTQLRGTGSASLTGATVLPDGRILFISQGGKLLLSADDGETFSEVSAPRPMPYFGVAPASGRTVAVVGSNGAATIALP</sequence>
<dbReference type="AlphaFoldDB" id="A0A418Y6H1"/>
<feature type="chain" id="PRO_5019284317" evidence="3">
    <location>
        <begin position="25"/>
        <end position="355"/>
    </location>
</feature>
<keyword evidence="2" id="KW-0604">Photosystem II</keyword>
<dbReference type="GO" id="GO:0015979">
    <property type="term" value="P:photosynthesis"/>
    <property type="evidence" value="ECO:0007669"/>
    <property type="project" value="UniProtKB-KW"/>
</dbReference>
<feature type="signal peptide" evidence="3">
    <location>
        <begin position="1"/>
        <end position="24"/>
    </location>
</feature>
<dbReference type="EMBL" id="QYUP01000042">
    <property type="protein sequence ID" value="RJG23486.1"/>
    <property type="molecule type" value="Genomic_DNA"/>
</dbReference>
<protein>
    <submittedName>
        <fullName evidence="5">Glycosyl hydrolase</fullName>
    </submittedName>
</protein>
<accession>A0A418Y6H1</accession>
<evidence type="ECO:0000256" key="1">
    <source>
        <dbReference type="ARBA" id="ARBA00022531"/>
    </source>
</evidence>
<feature type="domain" description="Photosynthesis system II assembly factor Ycf48/Hcf136-like" evidence="4">
    <location>
        <begin position="160"/>
        <end position="318"/>
    </location>
</feature>
<dbReference type="PANTHER" id="PTHR47199:SF2">
    <property type="entry name" value="PHOTOSYSTEM II STABILITY_ASSEMBLY FACTOR HCF136, CHLOROPLASTIC"/>
    <property type="match status" value="1"/>
</dbReference>
<organism evidence="5 6">
    <name type="scientific">Massilia cavernae</name>
    <dbReference type="NCBI Taxonomy" id="2320864"/>
    <lineage>
        <taxon>Bacteria</taxon>
        <taxon>Pseudomonadati</taxon>
        <taxon>Pseudomonadota</taxon>
        <taxon>Betaproteobacteria</taxon>
        <taxon>Burkholderiales</taxon>
        <taxon>Oxalobacteraceae</taxon>
        <taxon>Telluria group</taxon>
        <taxon>Massilia</taxon>
    </lineage>
</organism>
<dbReference type="InterPro" id="IPR036278">
    <property type="entry name" value="Sialidase_sf"/>
</dbReference>
<dbReference type="GO" id="GO:0016787">
    <property type="term" value="F:hydrolase activity"/>
    <property type="evidence" value="ECO:0007669"/>
    <property type="project" value="UniProtKB-KW"/>
</dbReference>
<keyword evidence="3" id="KW-0732">Signal</keyword>
<gene>
    <name evidence="5" type="ORF">D3872_04450</name>
</gene>
<name>A0A418Y6H1_9BURK</name>
<dbReference type="PANTHER" id="PTHR47199">
    <property type="entry name" value="PHOTOSYSTEM II STABILITY/ASSEMBLY FACTOR HCF136, CHLOROPLASTIC"/>
    <property type="match status" value="1"/>
</dbReference>
<dbReference type="RefSeq" id="WP_119809662.1">
    <property type="nucleotide sequence ID" value="NZ_QYUP01000042.1"/>
</dbReference>
<dbReference type="OrthoDB" id="9767885at2"/>
<dbReference type="Gene3D" id="2.130.10.10">
    <property type="entry name" value="YVTN repeat-like/Quinoprotein amine dehydrogenase"/>
    <property type="match status" value="2"/>
</dbReference>
<dbReference type="InterPro" id="IPR028203">
    <property type="entry name" value="PSII_CF48-like_dom"/>
</dbReference>
<evidence type="ECO:0000259" key="4">
    <source>
        <dbReference type="Pfam" id="PF14870"/>
    </source>
</evidence>
<dbReference type="SUPFAM" id="SSF50939">
    <property type="entry name" value="Sialidases"/>
    <property type="match status" value="1"/>
</dbReference>
<feature type="domain" description="Photosynthesis system II assembly factor Ycf48/Hcf136-like" evidence="4">
    <location>
        <begin position="74"/>
        <end position="120"/>
    </location>
</feature>